<dbReference type="SUPFAM" id="SSF57997">
    <property type="entry name" value="Tropomyosin"/>
    <property type="match status" value="1"/>
</dbReference>
<proteinExistence type="inferred from homology"/>
<dbReference type="PANTHER" id="PTHR31580">
    <property type="entry name" value="FILAMENT-LIKE PLANT PROTEIN 4"/>
    <property type="match status" value="1"/>
</dbReference>
<evidence type="ECO:0000256" key="1">
    <source>
        <dbReference type="ARBA" id="ARBA00005921"/>
    </source>
</evidence>
<feature type="region of interest" description="Disordered" evidence="4">
    <location>
        <begin position="1"/>
        <end position="64"/>
    </location>
</feature>
<feature type="coiled-coil region" evidence="3">
    <location>
        <begin position="377"/>
        <end position="524"/>
    </location>
</feature>
<dbReference type="OrthoDB" id="128924at2759"/>
<sequence>MDHRGWLLRRKSSEKNPDETDSPGSASPHSENYSDDQEAPRSSPNNASVDHAQSSEVSSSTYDGEVNQTVKRLTEKLSAALLNISAKEDLVNQHAKVAEDAVSGWEQAESEVAVLKHHLEIALQNQSALEEKNSQLDEALKECVKQLHQLKEDREEKTCEWESEKHELEKQLMELKAQLQAGKTDHVILDCGLQTRVEAVEKENTALKIELHSQSEDLQVLLLERELSNKAAETASKQHSESIKKVTKLEAECHRLQSINRRLSSVSDHKPIVSSVCVGSSPDCQSDSRECLFGIDSETGCSDSWASSLIAELDQFKCEKARSRYLNTSVEIELMDDFLEMERLVALPEIDHGNLAFNPETQYDQVVRRVSPPKIKNEIMNKKIVELEEKVEWLEHEKAELEIALSQSHNQQLEISCNLLAAAKNKIVELQTKIDLSTSEVMDLEGKRKELETELESAHLENGKLCEKVSFFQESFAAERVSSAEFKARIEIAEAATQALDSQLKSAQLEISNLKETVGLIECQVKEGRALSSALTAKKEALEATGKAMASQLEHANSEVRRLREKVRFWELKAEEKTKLAAEFAIQVEAAEATRKKLEVDLKSAHEFATKVDAAEAAKKTLEIQLASAHMDVVKLSGNVVLLEGKIEEERASSAEFAARCHKLEGDLLRMKREADVWRVAKSNREIKIKQEKELAMAAGKLEECQKTIASLNRQLKSLTTLDDFMIGDERPEHNIFLQHPSGDEAKDLEIIGGCTVSSGRERSSRQSSSLSFFSSSSSNFSGFMRTLSRSRSITR</sequence>
<gene>
    <name evidence="5" type="ORF">MUK42_06620</name>
</gene>
<dbReference type="Proteomes" id="UP001055439">
    <property type="component" value="Chromosome 8"/>
</dbReference>
<evidence type="ECO:0000256" key="4">
    <source>
        <dbReference type="SAM" id="MobiDB-lite"/>
    </source>
</evidence>
<feature type="coiled-coil region" evidence="3">
    <location>
        <begin position="553"/>
        <end position="601"/>
    </location>
</feature>
<evidence type="ECO:0000313" key="5">
    <source>
        <dbReference type="EMBL" id="URE26243.1"/>
    </source>
</evidence>
<dbReference type="InterPro" id="IPR008587">
    <property type="entry name" value="FPP_plant"/>
</dbReference>
<reference evidence="5" key="1">
    <citation type="submission" date="2022-05" db="EMBL/GenBank/DDBJ databases">
        <title>The Musa troglodytarum L. genome provides insights into the mechanism of non-climacteric behaviour and enrichment of carotenoids.</title>
        <authorList>
            <person name="Wang J."/>
        </authorList>
    </citation>
    <scope>NUCLEOTIDE SEQUENCE</scope>
    <source>
        <tissue evidence="5">Leaf</tissue>
    </source>
</reference>
<dbReference type="EMBL" id="CP097510">
    <property type="protein sequence ID" value="URE26243.1"/>
    <property type="molecule type" value="Genomic_DNA"/>
</dbReference>
<name>A0A9E7KM46_9LILI</name>
<evidence type="ECO:0000256" key="3">
    <source>
        <dbReference type="SAM" id="Coils"/>
    </source>
</evidence>
<feature type="compositionally biased region" description="Basic and acidic residues" evidence="4">
    <location>
        <begin position="1"/>
        <end position="18"/>
    </location>
</feature>
<comment type="similarity">
    <text evidence="1">Belongs to the FPP family.</text>
</comment>
<keyword evidence="6" id="KW-1185">Reference proteome</keyword>
<feature type="compositionally biased region" description="Polar residues" evidence="4">
    <location>
        <begin position="22"/>
        <end position="31"/>
    </location>
</feature>
<keyword evidence="2 3" id="KW-0175">Coiled coil</keyword>
<evidence type="ECO:0000313" key="6">
    <source>
        <dbReference type="Proteomes" id="UP001055439"/>
    </source>
</evidence>
<dbReference type="Pfam" id="PF05911">
    <property type="entry name" value="FPP"/>
    <property type="match status" value="4"/>
</dbReference>
<dbReference type="PANTHER" id="PTHR31580:SF49">
    <property type="entry name" value="FILAMENT-LIKE PLANT PROTEIN 3"/>
    <property type="match status" value="1"/>
</dbReference>
<accession>A0A9E7KM46</accession>
<organism evidence="5 6">
    <name type="scientific">Musa troglodytarum</name>
    <name type="common">fe'i banana</name>
    <dbReference type="NCBI Taxonomy" id="320322"/>
    <lineage>
        <taxon>Eukaryota</taxon>
        <taxon>Viridiplantae</taxon>
        <taxon>Streptophyta</taxon>
        <taxon>Embryophyta</taxon>
        <taxon>Tracheophyta</taxon>
        <taxon>Spermatophyta</taxon>
        <taxon>Magnoliopsida</taxon>
        <taxon>Liliopsida</taxon>
        <taxon>Zingiberales</taxon>
        <taxon>Musaceae</taxon>
        <taxon>Musa</taxon>
    </lineage>
</organism>
<feature type="coiled-coil region" evidence="3">
    <location>
        <begin position="695"/>
        <end position="722"/>
    </location>
</feature>
<dbReference type="AlphaFoldDB" id="A0A9E7KM46"/>
<feature type="compositionally biased region" description="Polar residues" evidence="4">
    <location>
        <begin position="40"/>
        <end position="64"/>
    </location>
</feature>
<protein>
    <submittedName>
        <fullName evidence="5">Plant protein</fullName>
    </submittedName>
</protein>
<evidence type="ECO:0000256" key="2">
    <source>
        <dbReference type="ARBA" id="ARBA00023054"/>
    </source>
</evidence>
<feature type="coiled-coil region" evidence="3">
    <location>
        <begin position="119"/>
        <end position="217"/>
    </location>
</feature>